<evidence type="ECO:0000313" key="2">
    <source>
        <dbReference type="EMBL" id="RAS76668.1"/>
    </source>
</evidence>
<gene>
    <name evidence="2" type="ORF">A3864_12660</name>
</gene>
<feature type="transmembrane region" description="Helical" evidence="1">
    <location>
        <begin position="116"/>
        <end position="135"/>
    </location>
</feature>
<keyword evidence="1" id="KW-1133">Transmembrane helix</keyword>
<proteinExistence type="predicted"/>
<feature type="transmembrane region" description="Helical" evidence="1">
    <location>
        <begin position="147"/>
        <end position="173"/>
    </location>
</feature>
<organism evidence="2 3">
    <name type="scientific">Priestia endophytica</name>
    <dbReference type="NCBI Taxonomy" id="135735"/>
    <lineage>
        <taxon>Bacteria</taxon>
        <taxon>Bacillati</taxon>
        <taxon>Bacillota</taxon>
        <taxon>Bacilli</taxon>
        <taxon>Bacillales</taxon>
        <taxon>Bacillaceae</taxon>
        <taxon>Priestia</taxon>
    </lineage>
</organism>
<name>A0AAX1Q987_9BACI</name>
<feature type="transmembrane region" description="Helical" evidence="1">
    <location>
        <begin position="6"/>
        <end position="28"/>
    </location>
</feature>
<dbReference type="AlphaFoldDB" id="A0AAX1Q987"/>
<comment type="caution">
    <text evidence="2">The sequence shown here is derived from an EMBL/GenBank/DDBJ whole genome shotgun (WGS) entry which is preliminary data.</text>
</comment>
<feature type="transmembrane region" description="Helical" evidence="1">
    <location>
        <begin position="48"/>
        <end position="74"/>
    </location>
</feature>
<protein>
    <submittedName>
        <fullName evidence="2">Uncharacterized protein</fullName>
    </submittedName>
</protein>
<feature type="transmembrane region" description="Helical" evidence="1">
    <location>
        <begin position="80"/>
        <end position="104"/>
    </location>
</feature>
<sequence length="180" mass="19862">MGITSVFLLGIIGVIFSLIFKSKILSMIKREGTLVRFLQNRSWFKNPYSSGIVLFLWNTLITSVVALLFLILVLSGIDIAFLNIAVLGGGTIVSIVAWSTFNIAWSGSRKSRIKMASIGSSFYVLLGVYALYQFLTLKPSYQGEDVFMAALGLIAVLIIAIVALLTCFVFTGFQKRQHLH</sequence>
<dbReference type="RefSeq" id="WP_113765578.1">
    <property type="nucleotide sequence ID" value="NZ_LVYK01000026.1"/>
</dbReference>
<accession>A0AAX1Q987</accession>
<keyword evidence="1" id="KW-0472">Membrane</keyword>
<reference evidence="2 3" key="1">
    <citation type="submission" date="2016-03" db="EMBL/GenBank/DDBJ databases">
        <title>Comparison of Bacillus endophyticus and B. anthracis characteristics using whole genome sequence analysis and microbiological techniques.</title>
        <authorList>
            <person name="Lekota K.E."/>
            <person name="Mafofo J."/>
            <person name="Rees J."/>
            <person name="Muchadeyi F.C."/>
            <person name="Madoroba E."/>
            <person name="Van Heerden H."/>
        </authorList>
    </citation>
    <scope>NUCLEOTIDE SEQUENCE [LARGE SCALE GENOMIC DNA]</scope>
    <source>
        <strain evidence="2 3">3631_10C</strain>
        <plasmid evidence="2">pBEH1</plasmid>
    </source>
</reference>
<keyword evidence="2" id="KW-0614">Plasmid</keyword>
<geneLocation type="plasmid" evidence="2">
    <name>pBEH1</name>
</geneLocation>
<evidence type="ECO:0000256" key="1">
    <source>
        <dbReference type="SAM" id="Phobius"/>
    </source>
</evidence>
<dbReference type="Proteomes" id="UP000250174">
    <property type="component" value="Unassembled WGS sequence"/>
</dbReference>
<dbReference type="EMBL" id="LVYK01000026">
    <property type="protein sequence ID" value="RAS76668.1"/>
    <property type="molecule type" value="Genomic_DNA"/>
</dbReference>
<keyword evidence="1" id="KW-0812">Transmembrane</keyword>
<evidence type="ECO:0000313" key="3">
    <source>
        <dbReference type="Proteomes" id="UP000250174"/>
    </source>
</evidence>